<dbReference type="Proteomes" id="UP000325182">
    <property type="component" value="Unassembled WGS sequence"/>
</dbReference>
<proteinExistence type="predicted"/>
<reference evidence="1 2" key="1">
    <citation type="submission" date="2019-08" db="EMBL/GenBank/DDBJ databases">
        <title>Bacillus genomes from the desert of Cuatro Cienegas, Coahuila.</title>
        <authorList>
            <person name="Olmedo-Alvarez G."/>
        </authorList>
    </citation>
    <scope>NUCLEOTIDE SEQUENCE [LARGE SCALE GENOMIC DNA]</scope>
    <source>
        <strain evidence="1 2">CH128b_4D</strain>
    </source>
</reference>
<name>A0A5D4M9F8_9BACI</name>
<protein>
    <submittedName>
        <fullName evidence="1">Uncharacterized protein</fullName>
    </submittedName>
</protein>
<evidence type="ECO:0000313" key="2">
    <source>
        <dbReference type="Proteomes" id="UP000325182"/>
    </source>
</evidence>
<accession>A0A5D4M9F8</accession>
<sequence length="73" mass="8438">MKLDNQVSSSVNRLFHKYKLYGQGDALKLLEEKQTVLGFELNLPSRLYINFMKGNFRWIAEASEISVMKKNGV</sequence>
<gene>
    <name evidence="1" type="ORF">FZC84_15390</name>
</gene>
<dbReference type="AlphaFoldDB" id="A0A5D4M9F8"/>
<comment type="caution">
    <text evidence="1">The sequence shown here is derived from an EMBL/GenBank/DDBJ whole genome shotgun (WGS) entry which is preliminary data.</text>
</comment>
<dbReference type="EMBL" id="VTEG01000012">
    <property type="protein sequence ID" value="TYR98292.1"/>
    <property type="molecule type" value="Genomic_DNA"/>
</dbReference>
<organism evidence="1 2">
    <name type="scientific">Rossellomorea vietnamensis</name>
    <dbReference type="NCBI Taxonomy" id="218284"/>
    <lineage>
        <taxon>Bacteria</taxon>
        <taxon>Bacillati</taxon>
        <taxon>Bacillota</taxon>
        <taxon>Bacilli</taxon>
        <taxon>Bacillales</taxon>
        <taxon>Bacillaceae</taxon>
        <taxon>Rossellomorea</taxon>
    </lineage>
</organism>
<evidence type="ECO:0000313" key="1">
    <source>
        <dbReference type="EMBL" id="TYR98292.1"/>
    </source>
</evidence>